<evidence type="ECO:0000313" key="1">
    <source>
        <dbReference type="EMBL" id="JAD99536.1"/>
    </source>
</evidence>
<sequence length="63" mass="7247">MTMDPCDDRLDRTDICKFTSQSTEEIVGTNAEGCRHNQRIKSSKENNNFSTLYLHRTSLVHSN</sequence>
<organism evidence="1">
    <name type="scientific">Arundo donax</name>
    <name type="common">Giant reed</name>
    <name type="synonym">Donax arundinaceus</name>
    <dbReference type="NCBI Taxonomy" id="35708"/>
    <lineage>
        <taxon>Eukaryota</taxon>
        <taxon>Viridiplantae</taxon>
        <taxon>Streptophyta</taxon>
        <taxon>Embryophyta</taxon>
        <taxon>Tracheophyta</taxon>
        <taxon>Spermatophyta</taxon>
        <taxon>Magnoliopsida</taxon>
        <taxon>Liliopsida</taxon>
        <taxon>Poales</taxon>
        <taxon>Poaceae</taxon>
        <taxon>PACMAD clade</taxon>
        <taxon>Arundinoideae</taxon>
        <taxon>Arundineae</taxon>
        <taxon>Arundo</taxon>
    </lineage>
</organism>
<accession>A0A0A9EHI8</accession>
<dbReference type="EMBL" id="GBRH01282438">
    <property type="protein sequence ID" value="JAD15457.1"/>
    <property type="molecule type" value="Transcribed_RNA"/>
</dbReference>
<reference evidence="1" key="2">
    <citation type="journal article" date="2015" name="Data Brief">
        <title>Shoot transcriptome of the giant reed, Arundo donax.</title>
        <authorList>
            <person name="Barrero R.A."/>
            <person name="Guerrero F.D."/>
            <person name="Moolhuijzen P."/>
            <person name="Goolsby J.A."/>
            <person name="Tidwell J."/>
            <person name="Bellgard S.E."/>
            <person name="Bellgard M.I."/>
        </authorList>
    </citation>
    <scope>NUCLEOTIDE SEQUENCE</scope>
    <source>
        <tissue evidence="1">Shoot tissue taken approximately 20 cm above the soil surface</tissue>
    </source>
</reference>
<proteinExistence type="predicted"/>
<reference evidence="1" key="1">
    <citation type="submission" date="2014-09" db="EMBL/GenBank/DDBJ databases">
        <authorList>
            <person name="Magalhaes I.L.F."/>
            <person name="Oliveira U."/>
            <person name="Santos F.R."/>
            <person name="Vidigal T.H.D.A."/>
            <person name="Brescovit A.D."/>
            <person name="Santos A.J."/>
        </authorList>
    </citation>
    <scope>NUCLEOTIDE SEQUENCE</scope>
    <source>
        <tissue evidence="1">Shoot tissue taken approximately 20 cm above the soil surface</tissue>
    </source>
</reference>
<dbReference type="AlphaFoldDB" id="A0A0A9EHI8"/>
<protein>
    <submittedName>
        <fullName evidence="1">Uncharacterized protein</fullName>
    </submittedName>
</protein>
<name>A0A0A9EHI8_ARUDO</name>
<dbReference type="EMBL" id="GBRH01198359">
    <property type="protein sequence ID" value="JAD99536.1"/>
    <property type="molecule type" value="Transcribed_RNA"/>
</dbReference>